<dbReference type="Proteomes" id="UP000196573">
    <property type="component" value="Unassembled WGS sequence"/>
</dbReference>
<dbReference type="AlphaFoldDB" id="A0A1X7AGM6"/>
<feature type="chain" id="PRO_5012982174" description="Lipoprotein" evidence="1">
    <location>
        <begin position="22"/>
        <end position="206"/>
    </location>
</feature>
<sequence>MKIIKLSALLTTFLLLTGCIAPKSYVDTKHSDITYSDINPVEKKHDINIEVEFQRNGEIFSRVNKEVMEHVTHTFKSTGIAEIVSQDFNSTVKVTVNNVADLSDAASKGFATGLTLGLAGTTVTDFYEVTIDYISKSGSQVSKSYQHAIHTSIGNASAPPIQGAESTTPAVAFGRVVEQVVLKFIKEMQSQNILSMKEQQGTVLAI</sequence>
<dbReference type="RefSeq" id="WP_087107347.1">
    <property type="nucleotide sequence ID" value="NZ_CBCSCN010000001.1"/>
</dbReference>
<keyword evidence="1" id="KW-0732">Signal</keyword>
<accession>A0A1X7AGM6</accession>
<organism evidence="2 3">
    <name type="scientific">Parendozoicomonas haliclonae</name>
    <dbReference type="NCBI Taxonomy" id="1960125"/>
    <lineage>
        <taxon>Bacteria</taxon>
        <taxon>Pseudomonadati</taxon>
        <taxon>Pseudomonadota</taxon>
        <taxon>Gammaproteobacteria</taxon>
        <taxon>Oceanospirillales</taxon>
        <taxon>Endozoicomonadaceae</taxon>
        <taxon>Parendozoicomonas</taxon>
    </lineage>
</organism>
<dbReference type="EMBL" id="FWPT01000002">
    <property type="protein sequence ID" value="SMA38659.1"/>
    <property type="molecule type" value="Genomic_DNA"/>
</dbReference>
<evidence type="ECO:0008006" key="4">
    <source>
        <dbReference type="Google" id="ProtNLM"/>
    </source>
</evidence>
<protein>
    <recommendedName>
        <fullName evidence="4">Lipoprotein</fullName>
    </recommendedName>
</protein>
<evidence type="ECO:0000313" key="2">
    <source>
        <dbReference type="EMBL" id="SMA38659.1"/>
    </source>
</evidence>
<evidence type="ECO:0000313" key="3">
    <source>
        <dbReference type="Proteomes" id="UP000196573"/>
    </source>
</evidence>
<reference evidence="2 3" key="1">
    <citation type="submission" date="2017-03" db="EMBL/GenBank/DDBJ databases">
        <authorList>
            <person name="Afonso C.L."/>
            <person name="Miller P.J."/>
            <person name="Scott M.A."/>
            <person name="Spackman E."/>
            <person name="Goraichik I."/>
            <person name="Dimitrov K.M."/>
            <person name="Suarez D.L."/>
            <person name="Swayne D.E."/>
        </authorList>
    </citation>
    <scope>NUCLEOTIDE SEQUENCE [LARGE SCALE GENOMIC DNA]</scope>
    <source>
        <strain evidence="2">SB41UT1</strain>
    </source>
</reference>
<gene>
    <name evidence="2" type="ORF">EHSB41UT_00908</name>
</gene>
<evidence type="ECO:0000256" key="1">
    <source>
        <dbReference type="SAM" id="SignalP"/>
    </source>
</evidence>
<feature type="signal peptide" evidence="1">
    <location>
        <begin position="1"/>
        <end position="21"/>
    </location>
</feature>
<keyword evidence="3" id="KW-1185">Reference proteome</keyword>
<proteinExistence type="predicted"/>
<name>A0A1X7AGM6_9GAMM</name>
<dbReference type="PROSITE" id="PS51257">
    <property type="entry name" value="PROKAR_LIPOPROTEIN"/>
    <property type="match status" value="1"/>
</dbReference>
<dbReference type="OrthoDB" id="6706726at2"/>